<accession>A0ACA9QJG1</accession>
<feature type="non-terminal residue" evidence="1">
    <location>
        <position position="65"/>
    </location>
</feature>
<feature type="non-terminal residue" evidence="1">
    <location>
        <position position="1"/>
    </location>
</feature>
<protein>
    <submittedName>
        <fullName evidence="1">17460_t:CDS:1</fullName>
    </submittedName>
</protein>
<evidence type="ECO:0000313" key="2">
    <source>
        <dbReference type="Proteomes" id="UP000789366"/>
    </source>
</evidence>
<proteinExistence type="predicted"/>
<reference evidence="1" key="1">
    <citation type="submission" date="2021-06" db="EMBL/GenBank/DDBJ databases">
        <authorList>
            <person name="Kallberg Y."/>
            <person name="Tangrot J."/>
            <person name="Rosling A."/>
        </authorList>
    </citation>
    <scope>NUCLEOTIDE SEQUENCE</scope>
    <source>
        <strain evidence="1">28 12/20/2015</strain>
    </source>
</reference>
<name>A0ACA9QJG1_9GLOM</name>
<gene>
    <name evidence="1" type="ORF">SPELUC_LOCUS14448</name>
</gene>
<dbReference type="Proteomes" id="UP000789366">
    <property type="component" value="Unassembled WGS sequence"/>
</dbReference>
<evidence type="ECO:0000313" key="1">
    <source>
        <dbReference type="EMBL" id="CAG8750589.1"/>
    </source>
</evidence>
<sequence>SKSYYSAIEILNVTSYLAQSENNSRANTKAHIFSLIELNSQMKPSLEALPLLIEKIEAIPVASTL</sequence>
<organism evidence="1 2">
    <name type="scientific">Cetraspora pellucida</name>
    <dbReference type="NCBI Taxonomy" id="1433469"/>
    <lineage>
        <taxon>Eukaryota</taxon>
        <taxon>Fungi</taxon>
        <taxon>Fungi incertae sedis</taxon>
        <taxon>Mucoromycota</taxon>
        <taxon>Glomeromycotina</taxon>
        <taxon>Glomeromycetes</taxon>
        <taxon>Diversisporales</taxon>
        <taxon>Gigasporaceae</taxon>
        <taxon>Cetraspora</taxon>
    </lineage>
</organism>
<comment type="caution">
    <text evidence="1">The sequence shown here is derived from an EMBL/GenBank/DDBJ whole genome shotgun (WGS) entry which is preliminary data.</text>
</comment>
<dbReference type="EMBL" id="CAJVPW010042627">
    <property type="protein sequence ID" value="CAG8750589.1"/>
    <property type="molecule type" value="Genomic_DNA"/>
</dbReference>
<keyword evidence="2" id="KW-1185">Reference proteome</keyword>